<dbReference type="GeneID" id="25413730"/>
<protein>
    <submittedName>
        <fullName evidence="9">S-2-hydroxy-acid oxidase</fullName>
    </submittedName>
</protein>
<dbReference type="FunFam" id="3.20.20.70:FF:000029">
    <property type="entry name" value="L-lactate dehydrogenase"/>
    <property type="match status" value="1"/>
</dbReference>
<dbReference type="InterPro" id="IPR000262">
    <property type="entry name" value="FMN-dep_DH"/>
</dbReference>
<feature type="binding site" evidence="7">
    <location>
        <position position="178"/>
    </location>
    <ligand>
        <name>glyoxylate</name>
        <dbReference type="ChEBI" id="CHEBI:36655"/>
    </ligand>
</feature>
<evidence type="ECO:0000256" key="2">
    <source>
        <dbReference type="ARBA" id="ARBA00022630"/>
    </source>
</evidence>
<dbReference type="Pfam" id="PF01070">
    <property type="entry name" value="FMN_dh"/>
    <property type="match status" value="1"/>
</dbReference>
<feature type="binding site" evidence="7">
    <location>
        <position position="280"/>
    </location>
    <ligand>
        <name>FMN</name>
        <dbReference type="ChEBI" id="CHEBI:58210"/>
    </ligand>
</feature>
<gene>
    <name evidence="9" type="ORF">M436DRAFT_64644</name>
</gene>
<evidence type="ECO:0000256" key="1">
    <source>
        <dbReference type="ARBA" id="ARBA00001917"/>
    </source>
</evidence>
<keyword evidence="2 7" id="KW-0285">Flavoprotein</keyword>
<dbReference type="InterPro" id="IPR037396">
    <property type="entry name" value="FMN_HAD"/>
</dbReference>
<dbReference type="PROSITE" id="PS51349">
    <property type="entry name" value="FMN_HYDROXY_ACID_DH_2"/>
    <property type="match status" value="1"/>
</dbReference>
<keyword evidence="10" id="KW-1185">Reference proteome</keyword>
<dbReference type="SMART" id="SM01240">
    <property type="entry name" value="IMPDH"/>
    <property type="match status" value="1"/>
</dbReference>
<dbReference type="SUPFAM" id="SSF51395">
    <property type="entry name" value="FMN-linked oxidoreductases"/>
    <property type="match status" value="1"/>
</dbReference>
<feature type="binding site" evidence="7">
    <location>
        <position position="143"/>
    </location>
    <ligand>
        <name>glyoxylate</name>
        <dbReference type="ChEBI" id="CHEBI:36655"/>
    </ligand>
</feature>
<feature type="binding site" evidence="7">
    <location>
        <position position="258"/>
    </location>
    <ligand>
        <name>FMN</name>
        <dbReference type="ChEBI" id="CHEBI:58210"/>
    </ligand>
</feature>
<name>A0A074XDI4_9PEZI</name>
<feature type="domain" description="FMN hydroxy acid dehydrogenase" evidence="8">
    <location>
        <begin position="6"/>
        <end position="389"/>
    </location>
</feature>
<dbReference type="HOGENOM" id="CLU_020639_6_1_1"/>
<keyword evidence="4" id="KW-0560">Oxidoreductase</keyword>
<evidence type="ECO:0000256" key="3">
    <source>
        <dbReference type="ARBA" id="ARBA00022643"/>
    </source>
</evidence>
<feature type="binding site" evidence="7">
    <location>
        <position position="114"/>
    </location>
    <ligand>
        <name>FMN</name>
        <dbReference type="ChEBI" id="CHEBI:58210"/>
    </ligand>
</feature>
<sequence>MSQKAASSTVPITVMEIEKIAKTRLPQNVYDYYACGADEQKAMHRNAYMFDKLLIRPRVMVNVSHVDTSTTVFGKRYPFPVAFAPSAMQKLCHPRGELEAAEAAASVGLSMTLSSQSTTSLEDVADACNISNRDGPDFWFQLYLTQDPEYSRELIKRAEAAGYTAIVLTVDTPILGNRINERKTPLVLPEGMHLGNYAQPKQGIKGPAIERVFLNAHTVDEANEIMKKAGPTMHSSCMTWQETIPWLHSVTNMKIILKGIMTEEDAKLAVEHGADAIVVSNHGGSIRQLDLVPATVEVLPTIADAVAGRIPVIFDGGVRRGSDVFKAIALGADLVLIGRPVLWGLSYDGKKGVEAVTNILERELSRTMTLAGVRDIKEITKDSLGVAKRDGFGISKL</sequence>
<accession>A0A074XDI4</accession>
<dbReference type="PANTHER" id="PTHR10578:SF149">
    <property type="entry name" value="2-HYDROXYACID OXIDASE 2"/>
    <property type="match status" value="1"/>
</dbReference>
<dbReference type="OrthoDB" id="1925334at2759"/>
<feature type="binding site" evidence="7">
    <location>
        <position position="32"/>
    </location>
    <ligand>
        <name>glyoxylate</name>
        <dbReference type="ChEBI" id="CHEBI:36655"/>
    </ligand>
</feature>
<dbReference type="PIRSF" id="PIRSF000138">
    <property type="entry name" value="Al-hdrx_acd_dh"/>
    <property type="match status" value="1"/>
</dbReference>
<evidence type="ECO:0000259" key="8">
    <source>
        <dbReference type="PROSITE" id="PS51349"/>
    </source>
</evidence>
<dbReference type="RefSeq" id="XP_013426739.1">
    <property type="nucleotide sequence ID" value="XM_013571285.1"/>
</dbReference>
<evidence type="ECO:0000313" key="10">
    <source>
        <dbReference type="Proteomes" id="UP000027730"/>
    </source>
</evidence>
<feature type="binding site" evidence="7">
    <location>
        <begin position="338"/>
        <end position="339"/>
    </location>
    <ligand>
        <name>FMN</name>
        <dbReference type="ChEBI" id="CHEBI:58210"/>
    </ligand>
</feature>
<feature type="binding site" evidence="7">
    <location>
        <position position="282"/>
    </location>
    <ligand>
        <name>glyoxylate</name>
        <dbReference type="ChEBI" id="CHEBI:36655"/>
    </ligand>
</feature>
<evidence type="ECO:0000256" key="4">
    <source>
        <dbReference type="ARBA" id="ARBA00023002"/>
    </source>
</evidence>
<dbReference type="AlphaFoldDB" id="A0A074XDI4"/>
<feature type="binding site" evidence="7">
    <location>
        <begin position="85"/>
        <end position="87"/>
    </location>
    <ligand>
        <name>FMN</name>
        <dbReference type="ChEBI" id="CHEBI:58210"/>
    </ligand>
</feature>
<dbReference type="EMBL" id="KL584711">
    <property type="protein sequence ID" value="KEQ72656.1"/>
    <property type="molecule type" value="Genomic_DNA"/>
</dbReference>
<dbReference type="InterPro" id="IPR013785">
    <property type="entry name" value="Aldolase_TIM"/>
</dbReference>
<reference evidence="9 10" key="1">
    <citation type="journal article" date="2014" name="BMC Genomics">
        <title>Genome sequencing of four Aureobasidium pullulans varieties: biotechnological potential, stress tolerance, and description of new species.</title>
        <authorList>
            <person name="Gostin Ar C."/>
            <person name="Ohm R.A."/>
            <person name="Kogej T."/>
            <person name="Sonjak S."/>
            <person name="Turk M."/>
            <person name="Zajc J."/>
            <person name="Zalar P."/>
            <person name="Grube M."/>
            <person name="Sun H."/>
            <person name="Han J."/>
            <person name="Sharma A."/>
            <person name="Chiniquy J."/>
            <person name="Ngan C.Y."/>
            <person name="Lipzen A."/>
            <person name="Barry K."/>
            <person name="Grigoriev I.V."/>
            <person name="Gunde-Cimerman N."/>
        </authorList>
    </citation>
    <scope>NUCLEOTIDE SEQUENCE [LARGE SCALE GENOMIC DNA]</scope>
    <source>
        <strain evidence="9 10">CBS 147.97</strain>
    </source>
</reference>
<dbReference type="Proteomes" id="UP000027730">
    <property type="component" value="Unassembled WGS sequence"/>
</dbReference>
<keyword evidence="3 7" id="KW-0288">FMN</keyword>
<dbReference type="Gene3D" id="3.20.20.70">
    <property type="entry name" value="Aldolase class I"/>
    <property type="match status" value="1"/>
</dbReference>
<feature type="binding site" evidence="7">
    <location>
        <position position="141"/>
    </location>
    <ligand>
        <name>FMN</name>
        <dbReference type="ChEBI" id="CHEBI:58210"/>
    </ligand>
</feature>
<feature type="binding site" evidence="7">
    <location>
        <position position="287"/>
    </location>
    <ligand>
        <name>glyoxylate</name>
        <dbReference type="ChEBI" id="CHEBI:36655"/>
    </ligand>
</feature>
<proteinExistence type="inferred from homology"/>
<dbReference type="GO" id="GO:0016614">
    <property type="term" value="F:oxidoreductase activity, acting on CH-OH group of donors"/>
    <property type="evidence" value="ECO:0007669"/>
    <property type="project" value="UniProtKB-ARBA"/>
</dbReference>
<comment type="cofactor">
    <cofactor evidence="1">
        <name>FMN</name>
        <dbReference type="ChEBI" id="CHEBI:58210"/>
    </cofactor>
</comment>
<organism evidence="9 10">
    <name type="scientific">Aureobasidium namibiae CBS 147.97</name>
    <dbReference type="NCBI Taxonomy" id="1043004"/>
    <lineage>
        <taxon>Eukaryota</taxon>
        <taxon>Fungi</taxon>
        <taxon>Dikarya</taxon>
        <taxon>Ascomycota</taxon>
        <taxon>Pezizomycotina</taxon>
        <taxon>Dothideomycetes</taxon>
        <taxon>Dothideomycetidae</taxon>
        <taxon>Dothideales</taxon>
        <taxon>Saccotheciaceae</taxon>
        <taxon>Aureobasidium</taxon>
    </lineage>
</organism>
<evidence type="ECO:0000313" key="9">
    <source>
        <dbReference type="EMBL" id="KEQ72656.1"/>
    </source>
</evidence>
<dbReference type="PANTHER" id="PTHR10578">
    <property type="entry name" value="S -2-HYDROXY-ACID OXIDASE-RELATED"/>
    <property type="match status" value="1"/>
</dbReference>
<comment type="similarity">
    <text evidence="5">Belongs to the FMN-dependent alpha-hydroxy acid dehydrogenase family.</text>
</comment>
<evidence type="ECO:0000256" key="7">
    <source>
        <dbReference type="PIRSR" id="PIRSR000138-2"/>
    </source>
</evidence>
<feature type="active site" description="Proton acceptor" evidence="6">
    <location>
        <position position="282"/>
    </location>
</feature>
<dbReference type="InterPro" id="IPR012133">
    <property type="entry name" value="Alpha-hydoxy_acid_DH_FMN"/>
</dbReference>
<dbReference type="GO" id="GO:0010181">
    <property type="term" value="F:FMN binding"/>
    <property type="evidence" value="ECO:0007669"/>
    <property type="project" value="InterPro"/>
</dbReference>
<feature type="binding site" evidence="7">
    <location>
        <begin position="315"/>
        <end position="319"/>
    </location>
    <ligand>
        <name>FMN</name>
        <dbReference type="ChEBI" id="CHEBI:58210"/>
    </ligand>
</feature>
<dbReference type="CDD" id="cd02809">
    <property type="entry name" value="alpha_hydroxyacid_oxid_FMN"/>
    <property type="match status" value="1"/>
</dbReference>
<dbReference type="STRING" id="1043004.A0A074XDI4"/>
<evidence type="ECO:0000256" key="5">
    <source>
        <dbReference type="ARBA" id="ARBA00024042"/>
    </source>
</evidence>
<evidence type="ECO:0000256" key="6">
    <source>
        <dbReference type="PIRSR" id="PIRSR000138-1"/>
    </source>
</evidence>
<feature type="binding site" evidence="7">
    <location>
        <position position="169"/>
    </location>
    <ligand>
        <name>FMN</name>
        <dbReference type="ChEBI" id="CHEBI:58210"/>
    </ligand>
</feature>